<dbReference type="AlphaFoldDB" id="A0A4Q0YBB9"/>
<dbReference type="Proteomes" id="UP000290172">
    <property type="component" value="Unassembled WGS sequence"/>
</dbReference>
<name>A0A4Q0YBB9_9BACT</name>
<gene>
    <name evidence="1" type="ORF">CRV08_09610</name>
</gene>
<comment type="caution">
    <text evidence="1">The sequence shown here is derived from an EMBL/GenBank/DDBJ whole genome shotgun (WGS) entry which is preliminary data.</text>
</comment>
<protein>
    <submittedName>
        <fullName evidence="1">Uncharacterized protein</fullName>
    </submittedName>
</protein>
<sequence>MSAPFYANLKKINSNGFKNPNKLEKTDLKTDQIIRRINGVQTNFRSFEGIKIPKIIVEDKEFKLFFAPYRDEYFEFGRKNLTESGNYALFNLFPENTTYYNLSTLNNKLKTSNQISYIIIKSSLIDFKYKIELKDLNKILPYSDIYIDSLEQISFEPNDEQLIQGNEQ</sequence>
<proteinExistence type="predicted"/>
<accession>A0A4Q0YBB9</accession>
<reference evidence="1 2" key="1">
    <citation type="submission" date="2017-10" db="EMBL/GenBank/DDBJ databases">
        <title>Genomics of the genus Arcobacter.</title>
        <authorList>
            <person name="Perez-Cataluna A."/>
            <person name="Figueras M.J."/>
        </authorList>
    </citation>
    <scope>NUCLEOTIDE SEQUENCE [LARGE SCALE GENOMIC DNA]</scope>
    <source>
        <strain evidence="1 2">CECT 8993</strain>
    </source>
</reference>
<dbReference type="EMBL" id="PDKJ01000008">
    <property type="protein sequence ID" value="RXJ67616.1"/>
    <property type="molecule type" value="Genomic_DNA"/>
</dbReference>
<evidence type="ECO:0000313" key="2">
    <source>
        <dbReference type="Proteomes" id="UP000290172"/>
    </source>
</evidence>
<organism evidence="1 2">
    <name type="scientific">Halarcobacter ebronensis</name>
    <dbReference type="NCBI Taxonomy" id="1462615"/>
    <lineage>
        <taxon>Bacteria</taxon>
        <taxon>Pseudomonadati</taxon>
        <taxon>Campylobacterota</taxon>
        <taxon>Epsilonproteobacteria</taxon>
        <taxon>Campylobacterales</taxon>
        <taxon>Arcobacteraceae</taxon>
        <taxon>Halarcobacter</taxon>
    </lineage>
</organism>
<evidence type="ECO:0000313" key="1">
    <source>
        <dbReference type="EMBL" id="RXJ67616.1"/>
    </source>
</evidence>
<dbReference type="RefSeq" id="WP_128981515.1">
    <property type="nucleotide sequence ID" value="NZ_PDKJ01000008.1"/>
</dbReference>